<protein>
    <submittedName>
        <fullName evidence="4">Response regulator transcription factor</fullName>
    </submittedName>
</protein>
<accession>A0A6N8EVG0</accession>
<dbReference type="SUPFAM" id="SSF46894">
    <property type="entry name" value="C-terminal effector domain of the bipartite response regulators"/>
    <property type="match status" value="1"/>
</dbReference>
<evidence type="ECO:0000256" key="1">
    <source>
        <dbReference type="ARBA" id="ARBA00023015"/>
    </source>
</evidence>
<proteinExistence type="predicted"/>
<evidence type="ECO:0000259" key="3">
    <source>
        <dbReference type="SMART" id="SM00421"/>
    </source>
</evidence>
<dbReference type="GeneID" id="77007879"/>
<evidence type="ECO:0000313" key="5">
    <source>
        <dbReference type="Proteomes" id="UP000442469"/>
    </source>
</evidence>
<dbReference type="InterPro" id="IPR016032">
    <property type="entry name" value="Sig_transdc_resp-reg_C-effctor"/>
</dbReference>
<dbReference type="GO" id="GO:0006355">
    <property type="term" value="P:regulation of DNA-templated transcription"/>
    <property type="evidence" value="ECO:0007669"/>
    <property type="project" value="InterPro"/>
</dbReference>
<comment type="caution">
    <text evidence="4">The sequence shown here is derived from an EMBL/GenBank/DDBJ whole genome shotgun (WGS) entry which is preliminary data.</text>
</comment>
<keyword evidence="2" id="KW-0804">Transcription</keyword>
<dbReference type="SMART" id="SM00421">
    <property type="entry name" value="HTH_LUXR"/>
    <property type="match status" value="1"/>
</dbReference>
<dbReference type="OrthoDB" id="2911118at2"/>
<reference evidence="4 5" key="1">
    <citation type="submission" date="2019-11" db="EMBL/GenBank/DDBJ databases">
        <title>Draft genome sequences of five Paenibacillus species of dairy origin.</title>
        <authorList>
            <person name="Olajide A.M."/>
            <person name="Chen S."/>
            <person name="Lapointe G."/>
        </authorList>
    </citation>
    <scope>NUCLEOTIDE SEQUENCE [LARGE SCALE GENOMIC DNA]</scope>
    <source>
        <strain evidence="4 5">3CT49</strain>
    </source>
</reference>
<dbReference type="EMBL" id="WNZZ01000012">
    <property type="protein sequence ID" value="MUG24027.1"/>
    <property type="molecule type" value="Genomic_DNA"/>
</dbReference>
<dbReference type="Gene3D" id="1.10.10.10">
    <property type="entry name" value="Winged helix-like DNA-binding domain superfamily/Winged helix DNA-binding domain"/>
    <property type="match status" value="1"/>
</dbReference>
<dbReference type="GO" id="GO:0003677">
    <property type="term" value="F:DNA binding"/>
    <property type="evidence" value="ECO:0007669"/>
    <property type="project" value="InterPro"/>
</dbReference>
<organism evidence="4 5">
    <name type="scientific">Paenibacillus macerans</name>
    <name type="common">Bacillus macerans</name>
    <dbReference type="NCBI Taxonomy" id="44252"/>
    <lineage>
        <taxon>Bacteria</taxon>
        <taxon>Bacillati</taxon>
        <taxon>Bacillota</taxon>
        <taxon>Bacilli</taxon>
        <taxon>Bacillales</taxon>
        <taxon>Paenibacillaceae</taxon>
        <taxon>Paenibacillus</taxon>
    </lineage>
</organism>
<dbReference type="Pfam" id="PF00196">
    <property type="entry name" value="GerE"/>
    <property type="match status" value="1"/>
</dbReference>
<dbReference type="AlphaFoldDB" id="A0A6N8EVG0"/>
<name>A0A6N8EVG0_PAEMA</name>
<evidence type="ECO:0000256" key="2">
    <source>
        <dbReference type="ARBA" id="ARBA00023163"/>
    </source>
</evidence>
<dbReference type="InterPro" id="IPR000792">
    <property type="entry name" value="Tscrpt_reg_LuxR_C"/>
</dbReference>
<keyword evidence="1" id="KW-0805">Transcription regulation</keyword>
<sequence>MAKLSCREQEVAILVAQGLKDSEISKMLGISMRRTGEIVASIKHKWNIKTRAELAIVAHYFGLVCITNNLEVIPAEHIQKKDSFHRTDGTQ</sequence>
<dbReference type="InterPro" id="IPR036388">
    <property type="entry name" value="WH-like_DNA-bd_sf"/>
</dbReference>
<dbReference type="RefSeq" id="WP_036623854.1">
    <property type="nucleotide sequence ID" value="NZ_BGML01000008.1"/>
</dbReference>
<gene>
    <name evidence="4" type="ORF">GNQ08_16680</name>
</gene>
<dbReference type="Proteomes" id="UP000442469">
    <property type="component" value="Unassembled WGS sequence"/>
</dbReference>
<evidence type="ECO:0000313" key="4">
    <source>
        <dbReference type="EMBL" id="MUG24027.1"/>
    </source>
</evidence>
<feature type="domain" description="HTH luxR-type" evidence="3">
    <location>
        <begin position="1"/>
        <end position="58"/>
    </location>
</feature>